<proteinExistence type="predicted"/>
<keyword evidence="1" id="KW-0732">Signal</keyword>
<sequence>MKVRLAFAALLLCLGPQAGAQAPTQAPPARAWTVEKCSRYAQSWSEALSRFGREGLSAEFLSRHDAFLASGCRTRDVCPRSPQELALADVMTIAAMNAGAASSFVPFICRD</sequence>
<reference evidence="3" key="1">
    <citation type="submission" date="2018-05" db="EMBL/GenBank/DDBJ databases">
        <authorList>
            <person name="Du Z."/>
            <person name="Wang X."/>
        </authorList>
    </citation>
    <scope>NUCLEOTIDE SEQUENCE [LARGE SCALE GENOMIC DNA]</scope>
    <source>
        <strain evidence="3">CQN31</strain>
    </source>
</reference>
<name>A0A317FFQ8_9PROT</name>
<dbReference type="RefSeq" id="WP_109870321.1">
    <property type="nucleotide sequence ID" value="NZ_QGNA01000002.1"/>
</dbReference>
<dbReference type="OrthoDB" id="7726273at2"/>
<evidence type="ECO:0008006" key="4">
    <source>
        <dbReference type="Google" id="ProtNLM"/>
    </source>
</evidence>
<dbReference type="EMBL" id="QGNA01000002">
    <property type="protein sequence ID" value="PWS37212.1"/>
    <property type="molecule type" value="Genomic_DNA"/>
</dbReference>
<accession>A0A317FFQ8</accession>
<evidence type="ECO:0000313" key="3">
    <source>
        <dbReference type="Proteomes" id="UP000245765"/>
    </source>
</evidence>
<dbReference type="AlphaFoldDB" id="A0A317FFQ8"/>
<protein>
    <recommendedName>
        <fullName evidence="4">Rap1a immunity protein domain-containing protein</fullName>
    </recommendedName>
</protein>
<comment type="caution">
    <text evidence="2">The sequence shown here is derived from an EMBL/GenBank/DDBJ whole genome shotgun (WGS) entry which is preliminary data.</text>
</comment>
<feature type="chain" id="PRO_5016244758" description="Rap1a immunity protein domain-containing protein" evidence="1">
    <location>
        <begin position="21"/>
        <end position="111"/>
    </location>
</feature>
<dbReference type="Proteomes" id="UP000245765">
    <property type="component" value="Unassembled WGS sequence"/>
</dbReference>
<evidence type="ECO:0000256" key="1">
    <source>
        <dbReference type="SAM" id="SignalP"/>
    </source>
</evidence>
<gene>
    <name evidence="2" type="ORF">DFH01_10150</name>
</gene>
<feature type="signal peptide" evidence="1">
    <location>
        <begin position="1"/>
        <end position="20"/>
    </location>
</feature>
<evidence type="ECO:0000313" key="2">
    <source>
        <dbReference type="EMBL" id="PWS37212.1"/>
    </source>
</evidence>
<organism evidence="2 3">
    <name type="scientific">Falsiroseomonas bella</name>
    <dbReference type="NCBI Taxonomy" id="2184016"/>
    <lineage>
        <taxon>Bacteria</taxon>
        <taxon>Pseudomonadati</taxon>
        <taxon>Pseudomonadota</taxon>
        <taxon>Alphaproteobacteria</taxon>
        <taxon>Acetobacterales</taxon>
        <taxon>Roseomonadaceae</taxon>
        <taxon>Falsiroseomonas</taxon>
    </lineage>
</organism>
<keyword evidence="3" id="KW-1185">Reference proteome</keyword>